<feature type="region of interest" description="Disordered" evidence="1">
    <location>
        <begin position="363"/>
        <end position="416"/>
    </location>
</feature>
<dbReference type="OrthoDB" id="9815939at2"/>
<sequence length="416" mass="41869">MEFIKATLEEVTTRPDAAPTRVGDPIVVQVNPATLRLQMASTVDFGKDTGRQKVQYQGSTSTLSFDLVFDTADEGTTEQPVDVRTRTRRLERFVLPAMKQPKAVPPRLRFTYGSFSVIGVMTGLNQDFDFFAANGVPLRAKCAVTIKEQKPEFDATLAGPGANTGAGAVPPVPPAAPGGSTAPGTGGGAPLPPPDRTGTAVAGESAPDFAGRMGLDPRAWKGLQGITDPRELPAGLRVDFAAALTPAAGLGVAVTAPRAAPPAGPPAAAVPPAVAVDGPALAAAGGVAAVLDRAAATNAAAAATATRSAFAPGPDPVLPPADPGSPVPARPAPDPRALGYGFGVPLRPRLGAGRVASRALVTTAAQRGTAPPGATGRAAGGLHPPETDDPTVPRWRALPPGTGRTAAGPESCGGLR</sequence>
<feature type="region of interest" description="Disordered" evidence="1">
    <location>
        <begin position="155"/>
        <end position="212"/>
    </location>
</feature>
<evidence type="ECO:0000256" key="1">
    <source>
        <dbReference type="SAM" id="MobiDB-lite"/>
    </source>
</evidence>
<protein>
    <recommendedName>
        <fullName evidence="2">Contractile injection system tube protein N-terminal domain-containing protein</fullName>
    </recommendedName>
</protein>
<reference evidence="3 4" key="1">
    <citation type="submission" date="2016-12" db="EMBL/GenBank/DDBJ databases">
        <authorList>
            <person name="Song W.-J."/>
            <person name="Kurnit D.M."/>
        </authorList>
    </citation>
    <scope>NUCLEOTIDE SEQUENCE [LARGE SCALE GENOMIC DNA]</scope>
    <source>
        <strain evidence="3 4">DSM 43162</strain>
    </source>
</reference>
<dbReference type="RefSeq" id="WP_072919933.1">
    <property type="nucleotide sequence ID" value="NZ_FRDM01000021.1"/>
</dbReference>
<feature type="compositionally biased region" description="Pro residues" evidence="1">
    <location>
        <begin position="313"/>
        <end position="334"/>
    </location>
</feature>
<dbReference type="Proteomes" id="UP000184428">
    <property type="component" value="Unassembled WGS sequence"/>
</dbReference>
<name>A0A1M7UKZ8_9ACTN</name>
<feature type="domain" description="Contractile injection system tube protein N-terminal" evidence="2">
    <location>
        <begin position="5"/>
        <end position="151"/>
    </location>
</feature>
<dbReference type="Pfam" id="PF19266">
    <property type="entry name" value="CIS_tube"/>
    <property type="match status" value="1"/>
</dbReference>
<evidence type="ECO:0000313" key="3">
    <source>
        <dbReference type="EMBL" id="SHN83711.1"/>
    </source>
</evidence>
<dbReference type="EMBL" id="FRDM01000021">
    <property type="protein sequence ID" value="SHN83711.1"/>
    <property type="molecule type" value="Genomic_DNA"/>
</dbReference>
<accession>A0A1M7UKZ8</accession>
<evidence type="ECO:0000313" key="4">
    <source>
        <dbReference type="Proteomes" id="UP000184428"/>
    </source>
</evidence>
<organism evidence="3 4">
    <name type="scientific">Geodermatophilus obscurus</name>
    <dbReference type="NCBI Taxonomy" id="1861"/>
    <lineage>
        <taxon>Bacteria</taxon>
        <taxon>Bacillati</taxon>
        <taxon>Actinomycetota</taxon>
        <taxon>Actinomycetes</taxon>
        <taxon>Geodermatophilales</taxon>
        <taxon>Geodermatophilaceae</taxon>
        <taxon>Geodermatophilus</taxon>
    </lineage>
</organism>
<evidence type="ECO:0000259" key="2">
    <source>
        <dbReference type="Pfam" id="PF19266"/>
    </source>
</evidence>
<proteinExistence type="predicted"/>
<gene>
    <name evidence="3" type="ORF">SAMN05660350_03474</name>
</gene>
<dbReference type="AlphaFoldDB" id="A0A1M7UKZ8"/>
<feature type="region of interest" description="Disordered" evidence="1">
    <location>
        <begin position="307"/>
        <end position="334"/>
    </location>
</feature>
<feature type="compositionally biased region" description="Low complexity" evidence="1">
    <location>
        <begin position="155"/>
        <end position="169"/>
    </location>
</feature>
<dbReference type="InterPro" id="IPR045361">
    <property type="entry name" value="CIS_tube_prot_N"/>
</dbReference>
<feature type="compositionally biased region" description="Low complexity" evidence="1">
    <location>
        <begin position="367"/>
        <end position="381"/>
    </location>
</feature>